<sequence>MLHPIQPEQESLQQAPRMKLHDKNQVDDCDKHIEQLMRFQYNNQKRRSNCQSSFQNQKESQKKACPNFFYQMHKALWTERIYLTWSWFWTQQTKRAQNIQQIL</sequence>
<reference evidence="2" key="1">
    <citation type="submission" date="2021-01" db="EMBL/GenBank/DDBJ databases">
        <authorList>
            <consortium name="Genoscope - CEA"/>
            <person name="William W."/>
        </authorList>
    </citation>
    <scope>NUCLEOTIDE SEQUENCE</scope>
</reference>
<organism evidence="2 3">
    <name type="scientific">Paramecium primaurelia</name>
    <dbReference type="NCBI Taxonomy" id="5886"/>
    <lineage>
        <taxon>Eukaryota</taxon>
        <taxon>Sar</taxon>
        <taxon>Alveolata</taxon>
        <taxon>Ciliophora</taxon>
        <taxon>Intramacronucleata</taxon>
        <taxon>Oligohymenophorea</taxon>
        <taxon>Peniculida</taxon>
        <taxon>Parameciidae</taxon>
        <taxon>Paramecium</taxon>
    </lineage>
</organism>
<keyword evidence="3" id="KW-1185">Reference proteome</keyword>
<name>A0A8S1QRT5_PARPR</name>
<evidence type="ECO:0000256" key="1">
    <source>
        <dbReference type="SAM" id="MobiDB-lite"/>
    </source>
</evidence>
<dbReference type="Proteomes" id="UP000688137">
    <property type="component" value="Unassembled WGS sequence"/>
</dbReference>
<evidence type="ECO:0000313" key="2">
    <source>
        <dbReference type="EMBL" id="CAD8117290.1"/>
    </source>
</evidence>
<evidence type="ECO:0000313" key="3">
    <source>
        <dbReference type="Proteomes" id="UP000688137"/>
    </source>
</evidence>
<protein>
    <submittedName>
        <fullName evidence="2">Uncharacterized protein</fullName>
    </submittedName>
</protein>
<comment type="caution">
    <text evidence="2">The sequence shown here is derived from an EMBL/GenBank/DDBJ whole genome shotgun (WGS) entry which is preliminary data.</text>
</comment>
<dbReference type="AlphaFoldDB" id="A0A8S1QRT5"/>
<accession>A0A8S1QRT5</accession>
<gene>
    <name evidence="2" type="ORF">PPRIM_AZ9-3.1.T1940013</name>
</gene>
<feature type="region of interest" description="Disordered" evidence="1">
    <location>
        <begin position="1"/>
        <end position="24"/>
    </location>
</feature>
<proteinExistence type="predicted"/>
<dbReference type="EMBL" id="CAJJDM010000203">
    <property type="protein sequence ID" value="CAD8117290.1"/>
    <property type="molecule type" value="Genomic_DNA"/>
</dbReference>